<feature type="non-terminal residue" evidence="9">
    <location>
        <position position="1"/>
    </location>
</feature>
<dbReference type="Proteomes" id="UP000179023">
    <property type="component" value="Unassembled WGS sequence"/>
</dbReference>
<accession>A0A1G2KNS0</accession>
<dbReference type="AlphaFoldDB" id="A0A1G2KNS0"/>
<keyword evidence="6" id="KW-0067">ATP-binding</keyword>
<dbReference type="InterPro" id="IPR035907">
    <property type="entry name" value="Hppk_sf"/>
</dbReference>
<dbReference type="PANTHER" id="PTHR43071:SF1">
    <property type="entry name" value="2-AMINO-4-HYDROXY-6-HYDROXYMETHYLDIHYDROPTERIDINE PYROPHOSPHOKINASE"/>
    <property type="match status" value="1"/>
</dbReference>
<proteinExistence type="predicted"/>
<dbReference type="GO" id="GO:0003848">
    <property type="term" value="F:2-amino-4-hydroxy-6-hydroxymethyldihydropteridine diphosphokinase activity"/>
    <property type="evidence" value="ECO:0007669"/>
    <property type="project" value="UniProtKB-EC"/>
</dbReference>
<reference evidence="9 10" key="1">
    <citation type="journal article" date="2016" name="Nat. Commun.">
        <title>Thousands of microbial genomes shed light on interconnected biogeochemical processes in an aquifer system.</title>
        <authorList>
            <person name="Anantharaman K."/>
            <person name="Brown C.T."/>
            <person name="Hug L.A."/>
            <person name="Sharon I."/>
            <person name="Castelle C.J."/>
            <person name="Probst A.J."/>
            <person name="Thomas B.C."/>
            <person name="Singh A."/>
            <person name="Wilkins M.J."/>
            <person name="Karaoz U."/>
            <person name="Brodie E.L."/>
            <person name="Williams K.H."/>
            <person name="Hubbard S.S."/>
            <person name="Banfield J.F."/>
        </authorList>
    </citation>
    <scope>NUCLEOTIDE SEQUENCE [LARGE SCALE GENOMIC DNA]</scope>
</reference>
<keyword evidence="5 9" id="KW-0418">Kinase</keyword>
<dbReference type="EC" id="2.7.6.3" evidence="2"/>
<comment type="caution">
    <text evidence="9">The sequence shown here is derived from an EMBL/GenBank/DDBJ whole genome shotgun (WGS) entry which is preliminary data.</text>
</comment>
<dbReference type="NCBIfam" id="TIGR01498">
    <property type="entry name" value="folK"/>
    <property type="match status" value="1"/>
</dbReference>
<evidence type="ECO:0000256" key="2">
    <source>
        <dbReference type="ARBA" id="ARBA00013253"/>
    </source>
</evidence>
<evidence type="ECO:0000256" key="1">
    <source>
        <dbReference type="ARBA" id="ARBA00005051"/>
    </source>
</evidence>
<dbReference type="GO" id="GO:0016301">
    <property type="term" value="F:kinase activity"/>
    <property type="evidence" value="ECO:0007669"/>
    <property type="project" value="UniProtKB-KW"/>
</dbReference>
<evidence type="ECO:0000256" key="6">
    <source>
        <dbReference type="ARBA" id="ARBA00022840"/>
    </source>
</evidence>
<evidence type="ECO:0000256" key="3">
    <source>
        <dbReference type="ARBA" id="ARBA00022679"/>
    </source>
</evidence>
<sequence length="144" mass="15999">IAYIGLGSNLGDRAGNIGQAIGLLQKKGIKVLKTSAVIETAPVGGPPQNKFLNAVVKVATRLSPVELLEHCRFVEQKLGRVRTVINGPRTMDLDILLYDRLTIDTPQLQIPHPRMFERAFVLDPLREIEPGLLEEFGYARHKVH</sequence>
<dbReference type="GO" id="GO:0046656">
    <property type="term" value="P:folic acid biosynthetic process"/>
    <property type="evidence" value="ECO:0007669"/>
    <property type="project" value="UniProtKB-KW"/>
</dbReference>
<dbReference type="GO" id="GO:0046654">
    <property type="term" value="P:tetrahydrofolate biosynthetic process"/>
    <property type="evidence" value="ECO:0007669"/>
    <property type="project" value="UniProtKB-UniPathway"/>
</dbReference>
<evidence type="ECO:0000313" key="10">
    <source>
        <dbReference type="Proteomes" id="UP000179023"/>
    </source>
</evidence>
<evidence type="ECO:0000259" key="8">
    <source>
        <dbReference type="Pfam" id="PF01288"/>
    </source>
</evidence>
<organism evidence="9 10">
    <name type="scientific">Candidatus Sungbacteria bacterium RIFCSPHIGHO2_02_FULL_47_11</name>
    <dbReference type="NCBI Taxonomy" id="1802270"/>
    <lineage>
        <taxon>Bacteria</taxon>
        <taxon>Candidatus Sungiibacteriota</taxon>
    </lineage>
</organism>
<evidence type="ECO:0000256" key="7">
    <source>
        <dbReference type="ARBA" id="ARBA00022909"/>
    </source>
</evidence>
<comment type="pathway">
    <text evidence="1">Cofactor biosynthesis; tetrahydrofolate biosynthesis; 2-amino-4-hydroxy-6-hydroxymethyl-7,8-dihydropteridine diphosphate from 7,8-dihydroneopterin triphosphate: step 4/4.</text>
</comment>
<dbReference type="PANTHER" id="PTHR43071">
    <property type="entry name" value="2-AMINO-4-HYDROXY-6-HYDROXYMETHYLDIHYDROPTERIDINE PYROPHOSPHOKINASE"/>
    <property type="match status" value="1"/>
</dbReference>
<keyword evidence="4" id="KW-0547">Nucleotide-binding</keyword>
<dbReference type="EMBL" id="MHQI01000003">
    <property type="protein sequence ID" value="OHA00914.1"/>
    <property type="molecule type" value="Genomic_DNA"/>
</dbReference>
<dbReference type="CDD" id="cd00483">
    <property type="entry name" value="HPPK"/>
    <property type="match status" value="1"/>
</dbReference>
<dbReference type="SUPFAM" id="SSF55083">
    <property type="entry name" value="6-hydroxymethyl-7,8-dihydropterin pyrophosphokinase, HPPK"/>
    <property type="match status" value="1"/>
</dbReference>
<evidence type="ECO:0000256" key="4">
    <source>
        <dbReference type="ARBA" id="ARBA00022741"/>
    </source>
</evidence>
<protein>
    <recommendedName>
        <fullName evidence="2">2-amino-4-hydroxy-6-hydroxymethyldihydropteridine diphosphokinase</fullName>
        <ecNumber evidence="2">2.7.6.3</ecNumber>
    </recommendedName>
</protein>
<dbReference type="InterPro" id="IPR000550">
    <property type="entry name" value="Hppk"/>
</dbReference>
<dbReference type="GO" id="GO:0005524">
    <property type="term" value="F:ATP binding"/>
    <property type="evidence" value="ECO:0007669"/>
    <property type="project" value="UniProtKB-KW"/>
</dbReference>
<dbReference type="Gene3D" id="3.30.70.560">
    <property type="entry name" value="7,8-Dihydro-6-hydroxymethylpterin-pyrophosphokinase HPPK"/>
    <property type="match status" value="1"/>
</dbReference>
<gene>
    <name evidence="9" type="ORF">A3C07_03420</name>
</gene>
<dbReference type="Pfam" id="PF01288">
    <property type="entry name" value="HPPK"/>
    <property type="match status" value="1"/>
</dbReference>
<evidence type="ECO:0000256" key="5">
    <source>
        <dbReference type="ARBA" id="ARBA00022777"/>
    </source>
</evidence>
<feature type="domain" description="7,8-dihydro-6-hydroxymethylpterin-pyrophosphokinase" evidence="8">
    <location>
        <begin position="3"/>
        <end position="130"/>
    </location>
</feature>
<keyword evidence="7" id="KW-0289">Folate biosynthesis</keyword>
<keyword evidence="3" id="KW-0808">Transferase</keyword>
<evidence type="ECO:0000313" key="9">
    <source>
        <dbReference type="EMBL" id="OHA00914.1"/>
    </source>
</evidence>
<name>A0A1G2KNS0_9BACT</name>
<dbReference type="UniPathway" id="UPA00077">
    <property type="reaction ID" value="UER00155"/>
</dbReference>
<dbReference type="STRING" id="1802270.A3C07_03420"/>